<dbReference type="PROSITE" id="PS51257">
    <property type="entry name" value="PROKAR_LIPOPROTEIN"/>
    <property type="match status" value="1"/>
</dbReference>
<feature type="signal peptide" evidence="2">
    <location>
        <begin position="1"/>
        <end position="29"/>
    </location>
</feature>
<evidence type="ECO:0000313" key="3">
    <source>
        <dbReference type="EMBL" id="SHL20848.1"/>
    </source>
</evidence>
<dbReference type="InterPro" id="IPR006311">
    <property type="entry name" value="TAT_signal"/>
</dbReference>
<sequence>MSIELNRRSLVNGAVAVAGAAAMSPLLSACGGGGGNSATRRKGGTNSKKGAAAALPTYVASTAVQADIPSTTGSGSAVTDPGILKYPASPVKSVAEVPGAGGHYTALTPLWGTIPAAGNSFYQAMNKALGATLTMKPANGVTYANTIPTLTAARKLPDWVQLPGWWNAQFKVGELCGTQLADLTPYLAGDKVKQYPNLAALPTGAWTAGMWQDKLYGIPSFASGFGLPGQYFYRGDVFRSKGINADDVKSCDDLLNLGKELTDAKGGVWAFDDLWPYIFQMFDFSYKFTVTNGKLVHKYEQPEFIEALNWCHKVAKSGYVHPDALAGNNNDAKTRFYAGKVLITADGTGAWNEADALAGIAANKSYRRESFKPFSADGTKPPRLFLNPSAGEFSYLNANLKPAQIQECLRIANYLAAPFGSAEYTLVNFGVEGTDYTMGAHGPTPTKSGMADVQAQTFPFLATPGNVISNPDYPDVTKDHCTWNSLAATYAYKPVFWNMNITVPQRYATADAAQAVEDTIKDVYHGIKPVSAFQDALSTWKGSGGGDALVQWYQTTVMDKLGTGQ</sequence>
<reference evidence="3 4" key="1">
    <citation type="submission" date="2016-11" db="EMBL/GenBank/DDBJ databases">
        <authorList>
            <person name="Jaros S."/>
            <person name="Januszkiewicz K."/>
            <person name="Wedrychowicz H."/>
        </authorList>
    </citation>
    <scope>NUCLEOTIDE SEQUENCE [LARGE SCALE GENOMIC DNA]</scope>
    <source>
        <strain evidence="3 4">CGMCC 4.2025</strain>
    </source>
</reference>
<dbReference type="OrthoDB" id="2513152at2"/>
<protein>
    <submittedName>
        <fullName evidence="3">Carbohydrate ABC transporter substrate-binding protein, CUT1 family</fullName>
    </submittedName>
</protein>
<dbReference type="SUPFAM" id="SSF53850">
    <property type="entry name" value="Periplasmic binding protein-like II"/>
    <property type="match status" value="1"/>
</dbReference>
<dbReference type="InterPro" id="IPR050490">
    <property type="entry name" value="Bact_solute-bd_prot1"/>
</dbReference>
<proteinExistence type="inferred from homology"/>
<evidence type="ECO:0000256" key="2">
    <source>
        <dbReference type="SAM" id="SignalP"/>
    </source>
</evidence>
<keyword evidence="4" id="KW-1185">Reference proteome</keyword>
<dbReference type="AlphaFoldDB" id="A0A1M6YRG6"/>
<dbReference type="EMBL" id="FRBI01000003">
    <property type="protein sequence ID" value="SHL20848.1"/>
    <property type="molecule type" value="Genomic_DNA"/>
</dbReference>
<evidence type="ECO:0000256" key="1">
    <source>
        <dbReference type="ARBA" id="ARBA00008520"/>
    </source>
</evidence>
<dbReference type="PANTHER" id="PTHR43649:SF31">
    <property type="entry name" value="SN-GLYCEROL-3-PHOSPHATE-BINDING PERIPLASMIC PROTEIN UGPB"/>
    <property type="match status" value="1"/>
</dbReference>
<name>A0A1M6YRG6_9ACTN</name>
<accession>A0A1M6YRG6</accession>
<evidence type="ECO:0000313" key="4">
    <source>
        <dbReference type="Proteomes" id="UP000184111"/>
    </source>
</evidence>
<dbReference type="RefSeq" id="WP_073494789.1">
    <property type="nucleotide sequence ID" value="NZ_FRBI01000003.1"/>
</dbReference>
<feature type="chain" id="PRO_5038839182" evidence="2">
    <location>
        <begin position="30"/>
        <end position="565"/>
    </location>
</feature>
<dbReference type="Proteomes" id="UP000184111">
    <property type="component" value="Unassembled WGS sequence"/>
</dbReference>
<dbReference type="PROSITE" id="PS51318">
    <property type="entry name" value="TAT"/>
    <property type="match status" value="1"/>
</dbReference>
<dbReference type="PANTHER" id="PTHR43649">
    <property type="entry name" value="ARABINOSE-BINDING PROTEIN-RELATED"/>
    <property type="match status" value="1"/>
</dbReference>
<dbReference type="Gene3D" id="3.40.190.10">
    <property type="entry name" value="Periplasmic binding protein-like II"/>
    <property type="match status" value="1"/>
</dbReference>
<organism evidence="3 4">
    <name type="scientific">Actinacidiphila paucisporea</name>
    <dbReference type="NCBI Taxonomy" id="310782"/>
    <lineage>
        <taxon>Bacteria</taxon>
        <taxon>Bacillati</taxon>
        <taxon>Actinomycetota</taxon>
        <taxon>Actinomycetes</taxon>
        <taxon>Kitasatosporales</taxon>
        <taxon>Streptomycetaceae</taxon>
        <taxon>Actinacidiphila</taxon>
    </lineage>
</organism>
<keyword evidence="2" id="KW-0732">Signal</keyword>
<comment type="similarity">
    <text evidence="1">Belongs to the bacterial solute-binding protein 1 family.</text>
</comment>
<gene>
    <name evidence="3" type="ORF">SAMN05216499_10393</name>
</gene>
<dbReference type="STRING" id="310782.SAMN05216499_10393"/>